<dbReference type="EMBL" id="UGUW01000004">
    <property type="protein sequence ID" value="SUD60201.1"/>
    <property type="molecule type" value="Genomic_DNA"/>
</dbReference>
<dbReference type="Proteomes" id="UP000254084">
    <property type="component" value="Unassembled WGS sequence"/>
</dbReference>
<dbReference type="Proteomes" id="UP000244052">
    <property type="component" value="Unassembled WGS sequence"/>
</dbReference>
<evidence type="ECO:0000313" key="5">
    <source>
        <dbReference type="EMBL" id="SUD60201.1"/>
    </source>
</evidence>
<keyword evidence="6" id="KW-1185">Reference proteome</keyword>
<evidence type="ECO:0000313" key="3">
    <source>
        <dbReference type="EMBL" id="RRW35698.1"/>
    </source>
</evidence>
<dbReference type="EMBL" id="QASO01000001">
    <property type="protein sequence ID" value="PTU80944.1"/>
    <property type="molecule type" value="Genomic_DNA"/>
</dbReference>
<name>A0A061CRR8_ECTOL</name>
<accession>A0A2T5PT85</accession>
<dbReference type="RefSeq" id="WP_003460125.1">
    <property type="nucleotide sequence ID" value="NZ_CP166923.2"/>
</dbReference>
<evidence type="ECO:0008006" key="10">
    <source>
        <dbReference type="Google" id="ProtNLM"/>
    </source>
</evidence>
<dbReference type="EMBL" id="UGUV01000002">
    <property type="protein sequence ID" value="SUD53426.1"/>
    <property type="molecule type" value="Genomic_DNA"/>
</dbReference>
<dbReference type="Proteomes" id="UP000272833">
    <property type="component" value="Unassembled WGS sequence"/>
</dbReference>
<evidence type="ECO:0000313" key="2">
    <source>
        <dbReference type="EMBL" id="PTU80944.1"/>
    </source>
</evidence>
<evidence type="ECO:0000313" key="9">
    <source>
        <dbReference type="Proteomes" id="UP000272833"/>
    </source>
</evidence>
<feature type="chain" id="PRO_5015463534" description="Secreted protein" evidence="1">
    <location>
        <begin position="22"/>
        <end position="68"/>
    </location>
</feature>
<dbReference type="Proteomes" id="UP000255303">
    <property type="component" value="Unassembled WGS sequence"/>
</dbReference>
<evidence type="ECO:0000256" key="1">
    <source>
        <dbReference type="SAM" id="SignalP"/>
    </source>
</evidence>
<proteinExistence type="predicted"/>
<evidence type="ECO:0000313" key="4">
    <source>
        <dbReference type="EMBL" id="SUD53426.1"/>
    </source>
</evidence>
<keyword evidence="1" id="KW-0732">Signal</keyword>
<dbReference type="EMBL" id="RHRS01000026">
    <property type="protein sequence ID" value="RRW35698.1"/>
    <property type="molecule type" value="Genomic_DNA"/>
</dbReference>
<evidence type="ECO:0000313" key="6">
    <source>
        <dbReference type="Proteomes" id="UP000244052"/>
    </source>
</evidence>
<protein>
    <recommendedName>
        <fullName evidence="10">Secreted protein</fullName>
    </recommendedName>
</protein>
<accession>A0A061CRR8</accession>
<feature type="signal peptide" evidence="1">
    <location>
        <begin position="1"/>
        <end position="21"/>
    </location>
</feature>
<sequence>MKSIKTLFVVAALSVSSLAMAEGGADRTFARMEQARQTSLEAYRVAQQQKVEAPVASSPTEQAEHTNC</sequence>
<reference evidence="2 6" key="1">
    <citation type="submission" date="2018-04" db="EMBL/GenBank/DDBJ databases">
        <title>Pseudomonas sp. nov., isolated from mangrove soil.</title>
        <authorList>
            <person name="Chen C."/>
        </authorList>
    </citation>
    <scope>NUCLEOTIDE SEQUENCE [LARGE SCALE GENOMIC DNA]</scope>
    <source>
        <strain evidence="2 6">JCM 14246</strain>
    </source>
</reference>
<evidence type="ECO:0000313" key="8">
    <source>
        <dbReference type="Proteomes" id="UP000255303"/>
    </source>
</evidence>
<accession>A0A379JYJ6</accession>
<reference evidence="3 9" key="3">
    <citation type="submission" date="2018-10" db="EMBL/GenBank/DDBJ databases">
        <title>Transmission dynamics of multidrug resistant bacteria on intensive care unit surfaces.</title>
        <authorList>
            <person name="D'Souza A.W."/>
            <person name="Potter R.F."/>
            <person name="Wallace M."/>
            <person name="Shupe A."/>
            <person name="Patel S."/>
            <person name="Sun S."/>
            <person name="Gul D."/>
            <person name="Kwon J.H."/>
            <person name="Andleeb S."/>
            <person name="Burnham C.-A.D."/>
            <person name="Dantas G."/>
        </authorList>
    </citation>
    <scope>NUCLEOTIDE SEQUENCE [LARGE SCALE GENOMIC DNA]</scope>
    <source>
        <strain evidence="3 9">PO_271</strain>
    </source>
</reference>
<organism evidence="4 8">
    <name type="scientific">Ectopseudomonas oleovorans</name>
    <name type="common">Pseudomonas oleovorans</name>
    <dbReference type="NCBI Taxonomy" id="301"/>
    <lineage>
        <taxon>Bacteria</taxon>
        <taxon>Pseudomonadati</taxon>
        <taxon>Pseudomonadota</taxon>
        <taxon>Gammaproteobacteria</taxon>
        <taxon>Pseudomonadales</taxon>
        <taxon>Pseudomonadaceae</taxon>
        <taxon>Ectopseudomonas</taxon>
    </lineage>
</organism>
<dbReference type="NCBIfam" id="NF041599">
    <property type="entry name" value="reg_PtrA_PA2808"/>
    <property type="match status" value="1"/>
</dbReference>
<dbReference type="STRING" id="301.SAMN05216280_105815"/>
<gene>
    <name evidence="2" type="ORF">DBO86_00080</name>
    <name evidence="3" type="ORF">EGJ44_11860</name>
    <name evidence="4" type="ORF">NCTC10692_03948</name>
    <name evidence="5" type="ORF">NCTC10860_02530</name>
</gene>
<reference evidence="7 8" key="2">
    <citation type="submission" date="2018-06" db="EMBL/GenBank/DDBJ databases">
        <authorList>
            <consortium name="Pathogen Informatics"/>
            <person name="Doyle S."/>
        </authorList>
    </citation>
    <scope>NUCLEOTIDE SEQUENCE [LARGE SCALE GENOMIC DNA]</scope>
    <source>
        <strain evidence="4 8">NCTC10692</strain>
        <strain evidence="5 7">NCTC10860</strain>
    </source>
</reference>
<dbReference type="AlphaFoldDB" id="A0A061CRR8"/>
<evidence type="ECO:0000313" key="7">
    <source>
        <dbReference type="Proteomes" id="UP000254084"/>
    </source>
</evidence>